<evidence type="ECO:0000313" key="10">
    <source>
        <dbReference type="Proteomes" id="UP000274131"/>
    </source>
</evidence>
<feature type="transmembrane region" description="Helical" evidence="7">
    <location>
        <begin position="85"/>
        <end position="106"/>
    </location>
</feature>
<evidence type="ECO:0000256" key="3">
    <source>
        <dbReference type="ARBA" id="ARBA00022692"/>
    </source>
</evidence>
<keyword evidence="3 7" id="KW-0812">Transmembrane</keyword>
<dbReference type="STRING" id="51028.A0A0N4UUL6"/>
<evidence type="ECO:0000313" key="11">
    <source>
        <dbReference type="WBParaSite" id="EVEC_0000109101-mRNA-1"/>
    </source>
</evidence>
<evidence type="ECO:0000256" key="5">
    <source>
        <dbReference type="ARBA" id="ARBA00023136"/>
    </source>
</evidence>
<dbReference type="Proteomes" id="UP000274131">
    <property type="component" value="Unassembled WGS sequence"/>
</dbReference>
<dbReference type="SUPFAM" id="SSF48317">
    <property type="entry name" value="Acid phosphatase/Vanadium-dependent haloperoxidase"/>
    <property type="match status" value="1"/>
</dbReference>
<feature type="transmembrane region" description="Helical" evidence="7">
    <location>
        <begin position="254"/>
        <end position="275"/>
    </location>
</feature>
<feature type="transmembrane region" description="Helical" evidence="7">
    <location>
        <begin position="201"/>
        <end position="219"/>
    </location>
</feature>
<reference evidence="11" key="1">
    <citation type="submission" date="2016-03" db="UniProtKB">
        <authorList>
            <consortium name="WormBaseParasite"/>
        </authorList>
    </citation>
    <scope>IDENTIFICATION</scope>
</reference>
<dbReference type="Pfam" id="PF25322">
    <property type="entry name" value="RBD_SIN1"/>
    <property type="match status" value="1"/>
</dbReference>
<feature type="domain" description="Phosphatidic acid phosphatase type 2/haloperoxidase" evidence="8">
    <location>
        <begin position="124"/>
        <end position="273"/>
    </location>
</feature>
<evidence type="ECO:0000256" key="2">
    <source>
        <dbReference type="ARBA" id="ARBA00008816"/>
    </source>
</evidence>
<dbReference type="GO" id="GO:0006644">
    <property type="term" value="P:phospholipid metabolic process"/>
    <property type="evidence" value="ECO:0007669"/>
    <property type="project" value="InterPro"/>
</dbReference>
<evidence type="ECO:0000256" key="6">
    <source>
        <dbReference type="SAM" id="MobiDB-lite"/>
    </source>
</evidence>
<keyword evidence="5 7" id="KW-0472">Membrane</keyword>
<feature type="transmembrane region" description="Helical" evidence="7">
    <location>
        <begin position="118"/>
        <end position="135"/>
    </location>
</feature>
<proteinExistence type="inferred from homology"/>
<dbReference type="GO" id="GO:0005886">
    <property type="term" value="C:plasma membrane"/>
    <property type="evidence" value="ECO:0007669"/>
    <property type="project" value="TreeGrafter"/>
</dbReference>
<gene>
    <name evidence="9" type="ORF">EVEC_LOCUS799</name>
</gene>
<dbReference type="GO" id="GO:0046839">
    <property type="term" value="P:phospholipid dephosphorylation"/>
    <property type="evidence" value="ECO:0007669"/>
    <property type="project" value="TreeGrafter"/>
</dbReference>
<feature type="transmembrane region" description="Helical" evidence="7">
    <location>
        <begin position="21"/>
        <end position="47"/>
    </location>
</feature>
<accession>A0A0N4UUL6</accession>
<dbReference type="SMART" id="SM00014">
    <property type="entry name" value="acidPPc"/>
    <property type="match status" value="1"/>
</dbReference>
<name>A0A0N4UUL6_ENTVE</name>
<dbReference type="Pfam" id="PF16978">
    <property type="entry name" value="CRIM"/>
    <property type="match status" value="1"/>
</dbReference>
<dbReference type="InterPro" id="IPR036938">
    <property type="entry name" value="PAP2/HPO_sf"/>
</dbReference>
<organism evidence="11">
    <name type="scientific">Enterobius vermicularis</name>
    <name type="common">Human pinworm</name>
    <dbReference type="NCBI Taxonomy" id="51028"/>
    <lineage>
        <taxon>Eukaryota</taxon>
        <taxon>Metazoa</taxon>
        <taxon>Ecdysozoa</taxon>
        <taxon>Nematoda</taxon>
        <taxon>Chromadorea</taxon>
        <taxon>Rhabditida</taxon>
        <taxon>Spirurina</taxon>
        <taxon>Oxyuridomorpha</taxon>
        <taxon>Oxyuroidea</taxon>
        <taxon>Oxyuridae</taxon>
        <taxon>Enterobius</taxon>
    </lineage>
</organism>
<dbReference type="Gene3D" id="1.20.144.10">
    <property type="entry name" value="Phosphatidic acid phosphatase type 2/haloperoxidase"/>
    <property type="match status" value="1"/>
</dbReference>
<sequence>MPLKRVTLSGRLAQYEGDKPESVLLLLVKGCFAMAIDVAVALGAALFTYKVFMASLAPTYARGFYCYEVESLSQPFKPNTVSSKLVLVVSLAFPFFMMLFIEAIFFYYSKGVNRMRKWFFSSTFIYFEYLCFYTLTNLSIEGLKFAFARLRPHYLSVCKPDWSLINCTDPATYIPSVNCTGTNARRINIGRQSFPSGHSGVSVFFLVFMYFYLTGLLHASKLHIFRQLRRVIIVVLSLWTAFVAVTRVTDCWHYPSDVFGGSVIGIICSYIPFIWKNNDFQYNRRFIKHLHAQKSKPGGLPLDFRNDEASVSETERESPIYLVQPEDLINKSVVETRVRSKTSESERSSAVGSAKCTNVLVAGTIASDEGKQEPDFLQFRKVPSTVELQKSLTVKLVQENTEVIDPSLAAYAKFESTDPSHCRTLLVFFPFAEPLSDELNGCALHINVYPRTCILDLIGLCCYVYMRSRRKPEISDPSGFQMLMAEDNGEVDYDLPAIDGHRLLSELGSCWSTVAIVPRSSTTGGFPETTRIVVYTVNGAEYEFFLESLDVSLKWLRDETLRRRKEREGDGFISEYPALQEYVLEAVHRPNISLNLDVTIGSTAYTDFLMLRKNSKLTLPAFFRSRGNFRLPLDVEYEPGSPLLTPMASSSGHHSPRFGSFGQFFCGASADNGSMFSLTPDKVNVGMVIEEFQVERLHRYKPKSAAKLYLCKDGLELKPDLTDRRRSVIFPVTFEKPLAVLWNCVGTVELTDHYGGKRTLKIVWVPPLETNNRSTKNSLSLYPSSSISSRTDSNESVETEETAKQQFSVISEKSQWKTLNLEFATEDAYSFLAKANEILDARQPQTRSVYRLSAGGKRKPSAALEAVVGPSARKSSTLKLGQRLSTGKRSPVQKFRNNKISRLAVSIQKIWNRDHAHD</sequence>
<comment type="subcellular location">
    <subcellularLocation>
        <location evidence="1">Membrane</location>
        <topology evidence="1">Multi-pass membrane protein</topology>
    </subcellularLocation>
</comment>
<dbReference type="EMBL" id="UXUI01007139">
    <property type="protein sequence ID" value="VDD85656.1"/>
    <property type="molecule type" value="Genomic_DNA"/>
</dbReference>
<dbReference type="GO" id="GO:0008195">
    <property type="term" value="F:phosphatidate phosphatase activity"/>
    <property type="evidence" value="ECO:0007669"/>
    <property type="project" value="TreeGrafter"/>
</dbReference>
<evidence type="ECO:0000256" key="4">
    <source>
        <dbReference type="ARBA" id="ARBA00022989"/>
    </source>
</evidence>
<dbReference type="GO" id="GO:0007165">
    <property type="term" value="P:signal transduction"/>
    <property type="evidence" value="ECO:0007669"/>
    <property type="project" value="TreeGrafter"/>
</dbReference>
<dbReference type="PANTHER" id="PTHR10165:SF174">
    <property type="entry name" value="PHOSPHATIDIC ACID PHOSPHATASE TYPE 2_HALOPEROXIDASE DOMAIN-CONTAINING PROTEIN"/>
    <property type="match status" value="1"/>
</dbReference>
<reference evidence="9 10" key="2">
    <citation type="submission" date="2018-10" db="EMBL/GenBank/DDBJ databases">
        <authorList>
            <consortium name="Pathogen Informatics"/>
        </authorList>
    </citation>
    <scope>NUCLEOTIDE SEQUENCE [LARGE SCALE GENOMIC DNA]</scope>
</reference>
<evidence type="ECO:0000256" key="1">
    <source>
        <dbReference type="ARBA" id="ARBA00004141"/>
    </source>
</evidence>
<keyword evidence="10" id="KW-1185">Reference proteome</keyword>
<dbReference type="InterPro" id="IPR000326">
    <property type="entry name" value="PAP2/HPO"/>
</dbReference>
<comment type="similarity">
    <text evidence="2">Belongs to the PA-phosphatase related phosphoesterase family.</text>
</comment>
<feature type="transmembrane region" description="Helical" evidence="7">
    <location>
        <begin position="231"/>
        <end position="248"/>
    </location>
</feature>
<evidence type="ECO:0000313" key="9">
    <source>
        <dbReference type="EMBL" id="VDD85656.1"/>
    </source>
</evidence>
<dbReference type="Pfam" id="PF01569">
    <property type="entry name" value="PAP2"/>
    <property type="match status" value="1"/>
</dbReference>
<evidence type="ECO:0000256" key="7">
    <source>
        <dbReference type="SAM" id="Phobius"/>
    </source>
</evidence>
<dbReference type="InterPro" id="IPR031567">
    <property type="entry name" value="CRIM_dom"/>
</dbReference>
<protein>
    <submittedName>
        <fullName evidence="11">AcidPPc domain-containing protein</fullName>
    </submittedName>
</protein>
<keyword evidence="4 7" id="KW-1133">Transmembrane helix</keyword>
<dbReference type="WBParaSite" id="EVEC_0000109101-mRNA-1">
    <property type="protein sequence ID" value="EVEC_0000109101-mRNA-1"/>
    <property type="gene ID" value="EVEC_0000109101"/>
</dbReference>
<feature type="region of interest" description="Disordered" evidence="6">
    <location>
        <begin position="775"/>
        <end position="800"/>
    </location>
</feature>
<dbReference type="AlphaFoldDB" id="A0A0N4UUL6"/>
<dbReference type="PANTHER" id="PTHR10165">
    <property type="entry name" value="LIPID PHOSPHATE PHOSPHATASE"/>
    <property type="match status" value="1"/>
</dbReference>
<dbReference type="InterPro" id="IPR043216">
    <property type="entry name" value="PAP-like"/>
</dbReference>
<feature type="compositionally biased region" description="Low complexity" evidence="6">
    <location>
        <begin position="775"/>
        <end position="789"/>
    </location>
</feature>
<evidence type="ECO:0000259" key="8">
    <source>
        <dbReference type="SMART" id="SM00014"/>
    </source>
</evidence>
<dbReference type="OrthoDB" id="241990at2759"/>
<dbReference type="InterPro" id="IPR057339">
    <property type="entry name" value="RBD_SIN1"/>
</dbReference>